<evidence type="ECO:0000313" key="3">
    <source>
        <dbReference type="EMBL" id="PPR05585.1"/>
    </source>
</evidence>
<organism evidence="3 4">
    <name type="scientific">Panaeolus cyanescens</name>
    <dbReference type="NCBI Taxonomy" id="181874"/>
    <lineage>
        <taxon>Eukaryota</taxon>
        <taxon>Fungi</taxon>
        <taxon>Dikarya</taxon>
        <taxon>Basidiomycota</taxon>
        <taxon>Agaricomycotina</taxon>
        <taxon>Agaricomycetes</taxon>
        <taxon>Agaricomycetidae</taxon>
        <taxon>Agaricales</taxon>
        <taxon>Agaricineae</taxon>
        <taxon>Galeropsidaceae</taxon>
        <taxon>Panaeolus</taxon>
    </lineage>
</organism>
<dbReference type="AlphaFoldDB" id="A0A409YRF0"/>
<feature type="domain" description="Ecp2 effector protein-like" evidence="2">
    <location>
        <begin position="44"/>
        <end position="140"/>
    </location>
</feature>
<reference evidence="3 4" key="1">
    <citation type="journal article" date="2018" name="Evol. Lett.">
        <title>Horizontal gene cluster transfer increased hallucinogenic mushroom diversity.</title>
        <authorList>
            <person name="Reynolds H.T."/>
            <person name="Vijayakumar V."/>
            <person name="Gluck-Thaler E."/>
            <person name="Korotkin H.B."/>
            <person name="Matheny P.B."/>
            <person name="Slot J.C."/>
        </authorList>
    </citation>
    <scope>NUCLEOTIDE SEQUENCE [LARGE SCALE GENOMIC DNA]</scope>
    <source>
        <strain evidence="3 4">2629</strain>
    </source>
</reference>
<keyword evidence="4" id="KW-1185">Reference proteome</keyword>
<dbReference type="STRING" id="181874.A0A409YRF0"/>
<comment type="caution">
    <text evidence="3">The sequence shown here is derived from an EMBL/GenBank/DDBJ whole genome shotgun (WGS) entry which is preliminary data.</text>
</comment>
<dbReference type="InParanoid" id="A0A409YRF0"/>
<dbReference type="OrthoDB" id="73875at2759"/>
<accession>A0A409YRF0</accession>
<evidence type="ECO:0000313" key="4">
    <source>
        <dbReference type="Proteomes" id="UP000284842"/>
    </source>
</evidence>
<feature type="signal peptide" evidence="1">
    <location>
        <begin position="1"/>
        <end position="20"/>
    </location>
</feature>
<sequence>MVKLSSIGLALLTLVATSTAAPSPMPQSNSATSLEIQSRTSINNCGNSSFENLTSNGSPLAADCLRIASNIAGGGSWAVALLAHHQLVEYGTCAFGVQAGFYLGVTNFKVGNSDIIDLINDSVRKYKWNGKVGSKGTMPCQSDPSQLNIMVDWGIYHT</sequence>
<evidence type="ECO:0000256" key="1">
    <source>
        <dbReference type="SAM" id="SignalP"/>
    </source>
</evidence>
<dbReference type="Pfam" id="PF14856">
    <property type="entry name" value="Hce2"/>
    <property type="match status" value="1"/>
</dbReference>
<proteinExistence type="predicted"/>
<keyword evidence="1" id="KW-0732">Signal</keyword>
<evidence type="ECO:0000259" key="2">
    <source>
        <dbReference type="Pfam" id="PF14856"/>
    </source>
</evidence>
<protein>
    <recommendedName>
        <fullName evidence="2">Ecp2 effector protein-like domain-containing protein</fullName>
    </recommendedName>
</protein>
<gene>
    <name evidence="3" type="ORF">CVT24_002786</name>
</gene>
<name>A0A409YRF0_9AGAR</name>
<feature type="chain" id="PRO_5019231802" description="Ecp2 effector protein-like domain-containing protein" evidence="1">
    <location>
        <begin position="21"/>
        <end position="158"/>
    </location>
</feature>
<dbReference type="Proteomes" id="UP000284842">
    <property type="component" value="Unassembled WGS sequence"/>
</dbReference>
<dbReference type="EMBL" id="NHTK01000787">
    <property type="protein sequence ID" value="PPR05585.1"/>
    <property type="molecule type" value="Genomic_DNA"/>
</dbReference>
<dbReference type="InterPro" id="IPR029226">
    <property type="entry name" value="Ecp2-like"/>
</dbReference>